<dbReference type="NCBIfam" id="TIGR01214">
    <property type="entry name" value="rmlD"/>
    <property type="match status" value="1"/>
</dbReference>
<accession>A0A5C4NLN3</accession>
<keyword evidence="10" id="KW-1185">Reference proteome</keyword>
<dbReference type="AlphaFoldDB" id="A0A5C4NLN3"/>
<evidence type="ECO:0000256" key="1">
    <source>
        <dbReference type="ARBA" id="ARBA00004781"/>
    </source>
</evidence>
<feature type="domain" description="RmlD-like substrate binding" evidence="8">
    <location>
        <begin position="1"/>
        <end position="282"/>
    </location>
</feature>
<dbReference type="PANTHER" id="PTHR10491:SF4">
    <property type="entry name" value="METHIONINE ADENOSYLTRANSFERASE 2 SUBUNIT BETA"/>
    <property type="match status" value="1"/>
</dbReference>
<evidence type="ECO:0000256" key="3">
    <source>
        <dbReference type="ARBA" id="ARBA00012929"/>
    </source>
</evidence>
<feature type="region of interest" description="Disordered" evidence="7">
    <location>
        <begin position="242"/>
        <end position="263"/>
    </location>
</feature>
<name>A0A5C4NLN3_9RHOB</name>
<dbReference type="Gene3D" id="3.40.50.720">
    <property type="entry name" value="NAD(P)-binding Rossmann-like Domain"/>
    <property type="match status" value="1"/>
</dbReference>
<dbReference type="SUPFAM" id="SSF51735">
    <property type="entry name" value="NAD(P)-binding Rossmann-fold domains"/>
    <property type="match status" value="1"/>
</dbReference>
<evidence type="ECO:0000256" key="5">
    <source>
        <dbReference type="ARBA" id="ARBA00048200"/>
    </source>
</evidence>
<comment type="catalytic activity">
    <reaction evidence="5 6">
        <text>dTDP-beta-L-rhamnose + NADP(+) = dTDP-4-dehydro-beta-L-rhamnose + NADPH + H(+)</text>
        <dbReference type="Rhea" id="RHEA:21796"/>
        <dbReference type="ChEBI" id="CHEBI:15378"/>
        <dbReference type="ChEBI" id="CHEBI:57510"/>
        <dbReference type="ChEBI" id="CHEBI:57783"/>
        <dbReference type="ChEBI" id="CHEBI:58349"/>
        <dbReference type="ChEBI" id="CHEBI:62830"/>
        <dbReference type="EC" id="1.1.1.133"/>
    </reaction>
</comment>
<organism evidence="9 10">
    <name type="scientific">Rubellimicrobium roseum</name>
    <dbReference type="NCBI Taxonomy" id="687525"/>
    <lineage>
        <taxon>Bacteria</taxon>
        <taxon>Pseudomonadati</taxon>
        <taxon>Pseudomonadota</taxon>
        <taxon>Alphaproteobacteria</taxon>
        <taxon>Rhodobacterales</taxon>
        <taxon>Roseobacteraceae</taxon>
        <taxon>Rubellimicrobium</taxon>
    </lineage>
</organism>
<evidence type="ECO:0000313" key="10">
    <source>
        <dbReference type="Proteomes" id="UP000305709"/>
    </source>
</evidence>
<comment type="cofactor">
    <cofactor evidence="6">
        <name>Mg(2+)</name>
        <dbReference type="ChEBI" id="CHEBI:18420"/>
    </cofactor>
    <text evidence="6">Binds 1 Mg(2+) ion per monomer.</text>
</comment>
<dbReference type="EC" id="1.1.1.133" evidence="3 6"/>
<reference evidence="9 10" key="1">
    <citation type="submission" date="2019-06" db="EMBL/GenBank/DDBJ databases">
        <authorList>
            <person name="Jiang L."/>
        </authorList>
    </citation>
    <scope>NUCLEOTIDE SEQUENCE [LARGE SCALE GENOMIC DNA]</scope>
    <source>
        <strain evidence="9 10">YIM 48858</strain>
    </source>
</reference>
<evidence type="ECO:0000256" key="4">
    <source>
        <dbReference type="ARBA" id="ARBA00017099"/>
    </source>
</evidence>
<dbReference type="Proteomes" id="UP000305709">
    <property type="component" value="Unassembled WGS sequence"/>
</dbReference>
<dbReference type="GO" id="GO:0019305">
    <property type="term" value="P:dTDP-rhamnose biosynthetic process"/>
    <property type="evidence" value="ECO:0007669"/>
    <property type="project" value="UniProtKB-UniPathway"/>
</dbReference>
<dbReference type="GO" id="GO:0008831">
    <property type="term" value="F:dTDP-4-dehydrorhamnose reductase activity"/>
    <property type="evidence" value="ECO:0007669"/>
    <property type="project" value="UniProtKB-EC"/>
</dbReference>
<evidence type="ECO:0000259" key="8">
    <source>
        <dbReference type="Pfam" id="PF04321"/>
    </source>
</evidence>
<dbReference type="UniPathway" id="UPA00124"/>
<dbReference type="CDD" id="cd05254">
    <property type="entry name" value="dTDP_HR_like_SDR_e"/>
    <property type="match status" value="1"/>
</dbReference>
<dbReference type="EMBL" id="VDFV01000001">
    <property type="protein sequence ID" value="TNC74805.1"/>
    <property type="molecule type" value="Genomic_DNA"/>
</dbReference>
<dbReference type="InterPro" id="IPR036291">
    <property type="entry name" value="NAD(P)-bd_dom_sf"/>
</dbReference>
<dbReference type="Pfam" id="PF04321">
    <property type="entry name" value="RmlD_sub_bind"/>
    <property type="match status" value="1"/>
</dbReference>
<dbReference type="InterPro" id="IPR029903">
    <property type="entry name" value="RmlD-like-bd"/>
</dbReference>
<evidence type="ECO:0000256" key="2">
    <source>
        <dbReference type="ARBA" id="ARBA00010944"/>
    </source>
</evidence>
<evidence type="ECO:0000256" key="7">
    <source>
        <dbReference type="SAM" id="MobiDB-lite"/>
    </source>
</evidence>
<dbReference type="GO" id="GO:0005829">
    <property type="term" value="C:cytosol"/>
    <property type="evidence" value="ECO:0007669"/>
    <property type="project" value="TreeGrafter"/>
</dbReference>
<evidence type="ECO:0000313" key="9">
    <source>
        <dbReference type="EMBL" id="TNC74805.1"/>
    </source>
</evidence>
<protein>
    <recommendedName>
        <fullName evidence="4 6">dTDP-4-dehydrorhamnose reductase</fullName>
        <ecNumber evidence="3 6">1.1.1.133</ecNumber>
    </recommendedName>
</protein>
<dbReference type="Gene3D" id="3.90.25.10">
    <property type="entry name" value="UDP-galactose 4-epimerase, domain 1"/>
    <property type="match status" value="1"/>
</dbReference>
<comment type="pathway">
    <text evidence="1 6">Carbohydrate biosynthesis; dTDP-L-rhamnose biosynthesis.</text>
</comment>
<comment type="similarity">
    <text evidence="2 6">Belongs to the dTDP-4-dehydrorhamnose reductase family.</text>
</comment>
<keyword evidence="6 9" id="KW-0560">Oxidoreductase</keyword>
<dbReference type="RefSeq" id="WP_139079799.1">
    <property type="nucleotide sequence ID" value="NZ_VDFV01000001.1"/>
</dbReference>
<evidence type="ECO:0000256" key="6">
    <source>
        <dbReference type="RuleBase" id="RU364082"/>
    </source>
</evidence>
<comment type="function">
    <text evidence="6">Catalyzes the reduction of dTDP-6-deoxy-L-lyxo-4-hexulose to yield dTDP-L-rhamnose.</text>
</comment>
<proteinExistence type="inferred from homology"/>
<sequence length="288" mass="30143">MRLLLIGRTGQVATEILRRAPSGVTVTALGRDQADLMDPEACARAVTRAECDAVVNAAAWTAVDRAESEEPAARVVNGEAPAAMARAAARRGLPFVHISTDYVFDGTGTRPFRPEDPVAPQNAYGRTKLSGEEGVRAAGGPHVILRTSWVFSSHGANFVKTMLRLGRERAEINVVDDQIGGPTPAAAIADACLTVAAGLVGGAPSGTHHLAGAPAVSWADFAAAVMEEAALPCQINPIPSSAYPTPATRPANSRMDGTSLRRDFGIDPPDWRAGLREVLRDLDALAPA</sequence>
<dbReference type="PANTHER" id="PTHR10491">
    <property type="entry name" value="DTDP-4-DEHYDRORHAMNOSE REDUCTASE"/>
    <property type="match status" value="1"/>
</dbReference>
<dbReference type="InterPro" id="IPR005913">
    <property type="entry name" value="dTDP_dehydrorham_reduct"/>
</dbReference>
<dbReference type="OrthoDB" id="9803892at2"/>
<keyword evidence="6" id="KW-0521">NADP</keyword>
<gene>
    <name evidence="9" type="primary">rfbD</name>
    <name evidence="9" type="ORF">FHG71_01350</name>
</gene>
<comment type="caution">
    <text evidence="9">The sequence shown here is derived from an EMBL/GenBank/DDBJ whole genome shotgun (WGS) entry which is preliminary data.</text>
</comment>